<organism evidence="1 2">
    <name type="scientific">Megasphaera elsdenii CAG:570</name>
    <dbReference type="NCBI Taxonomy" id="1263087"/>
    <lineage>
        <taxon>Bacteria</taxon>
        <taxon>Bacillati</taxon>
        <taxon>Bacillota</taxon>
        <taxon>Negativicutes</taxon>
        <taxon>Veillonellales</taxon>
        <taxon>Veillonellaceae</taxon>
        <taxon>Megasphaera</taxon>
    </lineage>
</organism>
<accession>R7MZ70</accession>
<evidence type="ECO:0000313" key="2">
    <source>
        <dbReference type="Proteomes" id="UP000017908"/>
    </source>
</evidence>
<dbReference type="EMBL" id="CBKE010000322">
    <property type="protein sequence ID" value="CDF05636.1"/>
    <property type="molecule type" value="Genomic_DNA"/>
</dbReference>
<evidence type="ECO:0000313" key="1">
    <source>
        <dbReference type="EMBL" id="CDF05636.1"/>
    </source>
</evidence>
<name>R7MZ70_MEGEL</name>
<proteinExistence type="predicted"/>
<protein>
    <submittedName>
        <fullName evidence="1">S-layer domain protein</fullName>
    </submittedName>
</protein>
<gene>
    <name evidence="1" type="ORF">BN715_01892</name>
</gene>
<dbReference type="Proteomes" id="UP000017908">
    <property type="component" value="Unassembled WGS sequence"/>
</dbReference>
<dbReference type="AlphaFoldDB" id="R7MZ70"/>
<sequence>MTRYEMAEIIYNALSKGAKAEKKLVEEFKPELQAMAAQKKA</sequence>
<comment type="caution">
    <text evidence="1">The sequence shown here is derived from an EMBL/GenBank/DDBJ whole genome shotgun (WGS) entry which is preliminary data.</text>
</comment>
<reference evidence="1" key="1">
    <citation type="submission" date="2012-11" db="EMBL/GenBank/DDBJ databases">
        <title>Dependencies among metagenomic species, viruses, plasmids and units of genetic variation.</title>
        <authorList>
            <person name="Nielsen H.B."/>
            <person name="Almeida M."/>
            <person name="Juncker A.S."/>
            <person name="Rasmussen S."/>
            <person name="Li J."/>
            <person name="Sunagawa S."/>
            <person name="Plichta D."/>
            <person name="Gautier L."/>
            <person name="Le Chatelier E."/>
            <person name="Peletier E."/>
            <person name="Bonde I."/>
            <person name="Nielsen T."/>
            <person name="Manichanh C."/>
            <person name="Arumugam M."/>
            <person name="Batto J."/>
            <person name="Santos M.B.Q.D."/>
            <person name="Blom N."/>
            <person name="Borruel N."/>
            <person name="Burgdorf K.S."/>
            <person name="Boumezbeur F."/>
            <person name="Casellas F."/>
            <person name="Dore J."/>
            <person name="Guarner F."/>
            <person name="Hansen T."/>
            <person name="Hildebrand F."/>
            <person name="Kaas R.S."/>
            <person name="Kennedy S."/>
            <person name="Kristiansen K."/>
            <person name="Kultima J.R."/>
            <person name="Leonard P."/>
            <person name="Levenez F."/>
            <person name="Lund O."/>
            <person name="Moumen B."/>
            <person name="Le Paslier D."/>
            <person name="Pons N."/>
            <person name="Pedersen O."/>
            <person name="Prifti E."/>
            <person name="Qin J."/>
            <person name="Raes J."/>
            <person name="Tap J."/>
            <person name="Tims S."/>
            <person name="Ussery D.W."/>
            <person name="Yamada T."/>
            <person name="MetaHit consortium"/>
            <person name="Renault P."/>
            <person name="Sicheritz-Ponten T."/>
            <person name="Bork P."/>
            <person name="Wang J."/>
            <person name="Brunak S."/>
            <person name="Ehrlich S.D."/>
        </authorList>
    </citation>
    <scope>NUCLEOTIDE SEQUENCE [LARGE SCALE GENOMIC DNA]</scope>
</reference>